<dbReference type="InterPro" id="IPR009056">
    <property type="entry name" value="Cyt_c-like_dom"/>
</dbReference>
<dbReference type="PROSITE" id="PS51007">
    <property type="entry name" value="CYTC"/>
    <property type="match status" value="2"/>
</dbReference>
<evidence type="ECO:0000256" key="4">
    <source>
        <dbReference type="ARBA" id="ARBA00022982"/>
    </source>
</evidence>
<dbReference type="InterPro" id="IPR036909">
    <property type="entry name" value="Cyt_c-like_dom_sf"/>
</dbReference>
<dbReference type="STRING" id="871652.SAMN04515673_105227"/>
<evidence type="ECO:0000256" key="5">
    <source>
        <dbReference type="ARBA" id="ARBA00023004"/>
    </source>
</evidence>
<keyword evidence="3 6" id="KW-0479">Metal-binding</keyword>
<proteinExistence type="predicted"/>
<evidence type="ECO:0000256" key="2">
    <source>
        <dbReference type="ARBA" id="ARBA00022617"/>
    </source>
</evidence>
<dbReference type="Gene3D" id="1.10.760.10">
    <property type="entry name" value="Cytochrome c-like domain"/>
    <property type="match status" value="2"/>
</dbReference>
<keyword evidence="4" id="KW-0249">Electron transport</keyword>
<feature type="domain" description="Cytochrome c" evidence="8">
    <location>
        <begin position="150"/>
        <end position="226"/>
    </location>
</feature>
<dbReference type="GO" id="GO:0009055">
    <property type="term" value="F:electron transfer activity"/>
    <property type="evidence" value="ECO:0007669"/>
    <property type="project" value="InterPro"/>
</dbReference>
<evidence type="ECO:0000313" key="10">
    <source>
        <dbReference type="Proteomes" id="UP000199302"/>
    </source>
</evidence>
<organism evidence="9 10">
    <name type="scientific">Poseidonocella sedimentorum</name>
    <dbReference type="NCBI Taxonomy" id="871652"/>
    <lineage>
        <taxon>Bacteria</taxon>
        <taxon>Pseudomonadati</taxon>
        <taxon>Pseudomonadota</taxon>
        <taxon>Alphaproteobacteria</taxon>
        <taxon>Rhodobacterales</taxon>
        <taxon>Roseobacteraceae</taxon>
        <taxon>Poseidonocella</taxon>
    </lineage>
</organism>
<dbReference type="GO" id="GO:0020037">
    <property type="term" value="F:heme binding"/>
    <property type="evidence" value="ECO:0007669"/>
    <property type="project" value="InterPro"/>
</dbReference>
<keyword evidence="7" id="KW-0732">Signal</keyword>
<dbReference type="Pfam" id="PF00034">
    <property type="entry name" value="Cytochrom_C"/>
    <property type="match status" value="2"/>
</dbReference>
<dbReference type="RefSeq" id="WP_092079840.1">
    <property type="nucleotide sequence ID" value="NZ_FOYI01000005.1"/>
</dbReference>
<reference evidence="9 10" key="1">
    <citation type="submission" date="2016-10" db="EMBL/GenBank/DDBJ databases">
        <authorList>
            <person name="de Groot N.N."/>
        </authorList>
    </citation>
    <scope>NUCLEOTIDE SEQUENCE [LARGE SCALE GENOMIC DNA]</scope>
    <source>
        <strain evidence="10">KMM 9023,NRIC 0796,JCM 17311,KCTC 23692</strain>
    </source>
</reference>
<feature type="chain" id="PRO_5011739835" evidence="7">
    <location>
        <begin position="22"/>
        <end position="227"/>
    </location>
</feature>
<evidence type="ECO:0000256" key="7">
    <source>
        <dbReference type="SAM" id="SignalP"/>
    </source>
</evidence>
<keyword evidence="10" id="KW-1185">Reference proteome</keyword>
<gene>
    <name evidence="9" type="ORF">SAMN04515673_105227</name>
</gene>
<protein>
    <submittedName>
        <fullName evidence="9">Cytochrome c</fullName>
    </submittedName>
</protein>
<evidence type="ECO:0000313" key="9">
    <source>
        <dbReference type="EMBL" id="SFR09400.1"/>
    </source>
</evidence>
<dbReference type="InterPro" id="IPR002327">
    <property type="entry name" value="Cyt_c_1A/1B"/>
</dbReference>
<name>A0A1I6DV62_9RHOB</name>
<keyword evidence="2 6" id="KW-0349">Heme</keyword>
<keyword evidence="1" id="KW-0813">Transport</keyword>
<accession>A0A1I6DV62</accession>
<evidence type="ECO:0000256" key="1">
    <source>
        <dbReference type="ARBA" id="ARBA00022448"/>
    </source>
</evidence>
<sequence length="227" mass="23827">MRAPRAALICALPLLATVAGAELGGDAKAGEQVFRRCIACHQVGPDARHRTGPQLNDILGAPAASQGDYRYSPAMAKAGAEELIWTAEALNRFLASPRAYMPGTKMGFRGLAAPEDRADVIAYLASFSEGTAAPQAAGFALSPEVLALDGDAEYGAYLAAECTTCHQADGDNDGIPAIINMQQEAFVTAMHAYKQKHRANPAMQLIASRLGDEEIAALAAHFTTLGN</sequence>
<dbReference type="SUPFAM" id="SSF46626">
    <property type="entry name" value="Cytochrome c"/>
    <property type="match status" value="2"/>
</dbReference>
<keyword evidence="5 6" id="KW-0408">Iron</keyword>
<evidence type="ECO:0000256" key="3">
    <source>
        <dbReference type="ARBA" id="ARBA00022723"/>
    </source>
</evidence>
<dbReference type="AlphaFoldDB" id="A0A1I6DV62"/>
<dbReference type="OrthoDB" id="9805828at2"/>
<evidence type="ECO:0000256" key="6">
    <source>
        <dbReference type="PROSITE-ProRule" id="PRU00433"/>
    </source>
</evidence>
<dbReference type="GO" id="GO:0046872">
    <property type="term" value="F:metal ion binding"/>
    <property type="evidence" value="ECO:0007669"/>
    <property type="project" value="UniProtKB-KW"/>
</dbReference>
<dbReference type="PANTHER" id="PTHR11961">
    <property type="entry name" value="CYTOCHROME C"/>
    <property type="match status" value="1"/>
</dbReference>
<evidence type="ECO:0000259" key="8">
    <source>
        <dbReference type="PROSITE" id="PS51007"/>
    </source>
</evidence>
<dbReference type="EMBL" id="FOYI01000005">
    <property type="protein sequence ID" value="SFR09400.1"/>
    <property type="molecule type" value="Genomic_DNA"/>
</dbReference>
<feature type="signal peptide" evidence="7">
    <location>
        <begin position="1"/>
        <end position="21"/>
    </location>
</feature>
<feature type="domain" description="Cytochrome c" evidence="8">
    <location>
        <begin position="25"/>
        <end position="128"/>
    </location>
</feature>
<dbReference type="PRINTS" id="PR00604">
    <property type="entry name" value="CYTCHRMECIAB"/>
</dbReference>
<dbReference type="Proteomes" id="UP000199302">
    <property type="component" value="Unassembled WGS sequence"/>
</dbReference>